<dbReference type="Proteomes" id="UP000037755">
    <property type="component" value="Unassembled WGS sequence"/>
</dbReference>
<reference evidence="1 2" key="1">
    <citation type="submission" date="2015-08" db="EMBL/GenBank/DDBJ databases">
        <title>Whole genome sequence of Flavobacterium akiainvivens IK-1T, from decaying Wikstroemia oahuensis, an endemic Hawaiian shrub.</title>
        <authorList>
            <person name="Wan X."/>
            <person name="Hou S."/>
            <person name="Saito J."/>
            <person name="Donachie S."/>
        </authorList>
    </citation>
    <scope>NUCLEOTIDE SEQUENCE [LARGE SCALE GENOMIC DNA]</scope>
    <source>
        <strain evidence="1 2">IK-1</strain>
    </source>
</reference>
<organism evidence="1 2">
    <name type="scientific">Flavobacterium akiainvivens</name>
    <dbReference type="NCBI Taxonomy" id="1202724"/>
    <lineage>
        <taxon>Bacteria</taxon>
        <taxon>Pseudomonadati</taxon>
        <taxon>Bacteroidota</taxon>
        <taxon>Flavobacteriia</taxon>
        <taxon>Flavobacteriales</taxon>
        <taxon>Flavobacteriaceae</taxon>
        <taxon>Flavobacterium</taxon>
    </lineage>
</organism>
<comment type="caution">
    <text evidence="1">The sequence shown here is derived from an EMBL/GenBank/DDBJ whole genome shotgun (WGS) entry which is preliminary data.</text>
</comment>
<keyword evidence="2" id="KW-1185">Reference proteome</keyword>
<accession>A0A0M8MEL3</accession>
<evidence type="ECO:0000313" key="1">
    <source>
        <dbReference type="EMBL" id="KOS04651.1"/>
    </source>
</evidence>
<dbReference type="PATRIC" id="fig|1202724.3.peg.51"/>
<dbReference type="EMBL" id="LIYD01000005">
    <property type="protein sequence ID" value="KOS04651.1"/>
    <property type="molecule type" value="Genomic_DNA"/>
</dbReference>
<protein>
    <submittedName>
        <fullName evidence="1">Uncharacterized protein</fullName>
    </submittedName>
</protein>
<proteinExistence type="predicted"/>
<evidence type="ECO:0000313" key="2">
    <source>
        <dbReference type="Proteomes" id="UP000037755"/>
    </source>
</evidence>
<dbReference type="AlphaFoldDB" id="A0A0M8MEL3"/>
<name>A0A0M8MEL3_9FLAO</name>
<gene>
    <name evidence="1" type="ORF">AM493_00290</name>
</gene>
<sequence length="62" mass="7444">MPVLWLLQLFLLRFEPPTENFKYILAQYCHFFTFVGCKKPAPIIFCAAWRLLTVLLHYKQPK</sequence>
<dbReference type="STRING" id="1202724.AM493_00290"/>